<keyword evidence="2" id="KW-1185">Reference proteome</keyword>
<name>A0A8X6F899_TRICU</name>
<dbReference type="AlphaFoldDB" id="A0A8X6F899"/>
<gene>
    <name evidence="1" type="ORF">TNCT_441221</name>
</gene>
<dbReference type="OrthoDB" id="4310724at2759"/>
<evidence type="ECO:0000313" key="2">
    <source>
        <dbReference type="Proteomes" id="UP000887116"/>
    </source>
</evidence>
<protein>
    <submittedName>
        <fullName evidence="1">Uncharacterized protein</fullName>
    </submittedName>
</protein>
<evidence type="ECO:0000313" key="1">
    <source>
        <dbReference type="EMBL" id="GFQ72702.1"/>
    </source>
</evidence>
<dbReference type="EMBL" id="BMAO01031140">
    <property type="protein sequence ID" value="GFQ72702.1"/>
    <property type="molecule type" value="Genomic_DNA"/>
</dbReference>
<sequence length="76" mass="8430">MCHYEKHPHSLKLEGYLKDKNEEVKEKATVLYKGCVRDVNRPHNTNMAAAAGAPNLGFLKVLQDAGTDCGCKRITT</sequence>
<reference evidence="1" key="1">
    <citation type="submission" date="2020-07" db="EMBL/GenBank/DDBJ databases">
        <title>Multicomponent nature underlies the extraordinary mechanical properties of spider dragline silk.</title>
        <authorList>
            <person name="Kono N."/>
            <person name="Nakamura H."/>
            <person name="Mori M."/>
            <person name="Yoshida Y."/>
            <person name="Ohtoshi R."/>
            <person name="Malay A.D."/>
            <person name="Moran D.A.P."/>
            <person name="Tomita M."/>
            <person name="Numata K."/>
            <person name="Arakawa K."/>
        </authorList>
    </citation>
    <scope>NUCLEOTIDE SEQUENCE</scope>
</reference>
<dbReference type="Proteomes" id="UP000887116">
    <property type="component" value="Unassembled WGS sequence"/>
</dbReference>
<accession>A0A8X6F899</accession>
<comment type="caution">
    <text evidence="1">The sequence shown here is derived from an EMBL/GenBank/DDBJ whole genome shotgun (WGS) entry which is preliminary data.</text>
</comment>
<organism evidence="1 2">
    <name type="scientific">Trichonephila clavata</name>
    <name type="common">Joro spider</name>
    <name type="synonym">Nephila clavata</name>
    <dbReference type="NCBI Taxonomy" id="2740835"/>
    <lineage>
        <taxon>Eukaryota</taxon>
        <taxon>Metazoa</taxon>
        <taxon>Ecdysozoa</taxon>
        <taxon>Arthropoda</taxon>
        <taxon>Chelicerata</taxon>
        <taxon>Arachnida</taxon>
        <taxon>Araneae</taxon>
        <taxon>Araneomorphae</taxon>
        <taxon>Entelegynae</taxon>
        <taxon>Araneoidea</taxon>
        <taxon>Nephilidae</taxon>
        <taxon>Trichonephila</taxon>
    </lineage>
</organism>
<proteinExistence type="predicted"/>